<dbReference type="AlphaFoldDB" id="A0A845G683"/>
<accession>A0A845G683</accession>
<dbReference type="RefSeq" id="WP_161097485.1">
    <property type="nucleotide sequence ID" value="NZ_WWCW01000046.1"/>
</dbReference>
<evidence type="ECO:0000313" key="2">
    <source>
        <dbReference type="Proteomes" id="UP000470302"/>
    </source>
</evidence>
<reference evidence="1 2" key="1">
    <citation type="submission" date="2020-01" db="EMBL/GenBank/DDBJ databases">
        <title>Novel species isolated from a subtropical stream in China.</title>
        <authorList>
            <person name="Lu H."/>
        </authorList>
    </citation>
    <scope>NUCLEOTIDE SEQUENCE [LARGE SCALE GENOMIC DNA]</scope>
    <source>
        <strain evidence="1 2">FT82W</strain>
    </source>
</reference>
<organism evidence="1 2">
    <name type="scientific">Duganella vulcania</name>
    <dbReference type="NCBI Taxonomy" id="2692166"/>
    <lineage>
        <taxon>Bacteria</taxon>
        <taxon>Pseudomonadati</taxon>
        <taxon>Pseudomonadota</taxon>
        <taxon>Betaproteobacteria</taxon>
        <taxon>Burkholderiales</taxon>
        <taxon>Oxalobacteraceae</taxon>
        <taxon>Telluria group</taxon>
        <taxon>Duganella</taxon>
    </lineage>
</organism>
<dbReference type="Proteomes" id="UP000470302">
    <property type="component" value="Unassembled WGS sequence"/>
</dbReference>
<dbReference type="InterPro" id="IPR012334">
    <property type="entry name" value="Pectin_lyas_fold"/>
</dbReference>
<gene>
    <name evidence="1" type="ORF">GTP91_14855</name>
</gene>
<dbReference type="InterPro" id="IPR011050">
    <property type="entry name" value="Pectin_lyase_fold/virulence"/>
</dbReference>
<sequence length="950" mass="98783">MSYGEFVKYLSFAGLSPHSKKHFIAPAGDVTGVQDCARLDQAFDAIREVGHGTIVLGAGDHYWPQVAIVNGIQTKRSIPDNCAIIGEGIGKTNIKYVWDCNDQNEQANLLYANNVRNIFISDCTFDYQFPMDPRSFAYSTDNDSWWNCVRLIDCSNVWIEQCEFTGAGFHGIIGVGNCSNIFVENRNIFHDNGSRACHLHAEGSAGNSILRCKGNISYRNGRGAAFVHNCPGTINANTNTLTIAPADFAAMSCKWPQVGMNVTAIVKGVGAQGGDLIASVASTSGGNTLTFVAGQSATLTGVDVPVTFTNLANSGIFFAFGGQDVDISDNFIYDENGCGIQYATCVTSERNLVASCKGNVNIASPGKIYFGKDIQASVSMSFYNGNPANGKTVLINGGIACTFVTSGATGYQVNIGADLAATLANFKAMLDVQVPATSYYCTVQPGTLTFIAGSGFANTAGNALTVGAGTYGATIATANFTGGALGDYARIKMAVAAAGQNHIRVNIGRGVHGIDNLVDILGSTMTLNDAEASIAFAGRTFAQGFDYNVQFLTIVPSGGNLARMSNRLRIKGNTVVNCVYGIGGAGANIELDNFVADSKLYGVLLGTGNAVTVKGQVVRSGVANVNFNVGSNTAIRDVTIDAVLDTCGGPNIHFNIAGPSGGARDIKISPNARIRNAGGNPNFLTSQQLLGTAAGSGLHLQSDGVAQYKTIQVGGAAFTANRGGGIYVSYADKVQVVDTVFQDNGVNVASSQRSDLFCYLGCTDVTMFNTKHDNVDNGPNNQLVFSAAGGGVAGLRIAMTKSTYNRAGGGGATIQLGANSTGVAHYGNELPANAGVGEPAYPAANKVTQATSRTTPVTLNTMAGQVTGNNAPLAAGATATFIVNNAMVGLNDTVNVAFQDGTAPVNTQIERTVRAGAFKITLRNVDASVADTSTPVINFTVQKAWSALSA</sequence>
<evidence type="ECO:0008006" key="3">
    <source>
        <dbReference type="Google" id="ProtNLM"/>
    </source>
</evidence>
<dbReference type="EMBL" id="WWCW01000046">
    <property type="protein sequence ID" value="MYM88447.1"/>
    <property type="molecule type" value="Genomic_DNA"/>
</dbReference>
<comment type="caution">
    <text evidence="1">The sequence shown here is derived from an EMBL/GenBank/DDBJ whole genome shotgun (WGS) entry which is preliminary data.</text>
</comment>
<name>A0A845G683_9BURK</name>
<proteinExistence type="predicted"/>
<dbReference type="Gene3D" id="2.160.20.10">
    <property type="entry name" value="Single-stranded right-handed beta-helix, Pectin lyase-like"/>
    <property type="match status" value="1"/>
</dbReference>
<evidence type="ECO:0000313" key="1">
    <source>
        <dbReference type="EMBL" id="MYM88447.1"/>
    </source>
</evidence>
<dbReference type="SUPFAM" id="SSF51126">
    <property type="entry name" value="Pectin lyase-like"/>
    <property type="match status" value="1"/>
</dbReference>
<protein>
    <recommendedName>
        <fullName evidence="3">Right handed beta helix domain-containing protein</fullName>
    </recommendedName>
</protein>